<evidence type="ECO:0000256" key="2">
    <source>
        <dbReference type="ARBA" id="ARBA00004688"/>
    </source>
</evidence>
<dbReference type="InterPro" id="IPR006218">
    <property type="entry name" value="DAHP1/KDSA"/>
</dbReference>
<gene>
    <name evidence="10" type="ORF">C4F51_13305</name>
</gene>
<organism evidence="10 11">
    <name type="scientific">Cellvibrio polysaccharolyticus</name>
    <dbReference type="NCBI Taxonomy" id="2082724"/>
    <lineage>
        <taxon>Bacteria</taxon>
        <taxon>Pseudomonadati</taxon>
        <taxon>Pseudomonadota</taxon>
        <taxon>Gammaproteobacteria</taxon>
        <taxon>Cellvibrionales</taxon>
        <taxon>Cellvibrionaceae</taxon>
        <taxon>Cellvibrio</taxon>
    </lineage>
</organism>
<comment type="function">
    <text evidence="1 8">Stereospecific condensation of phosphoenolpyruvate (PEP) and D-erythrose-4-phosphate (E4P) giving rise to 3-deoxy-D-arabino-heptulosonate-7-phosphate (DAHP).</text>
</comment>
<dbReference type="NCBIfam" id="TIGR00034">
    <property type="entry name" value="aroFGH"/>
    <property type="match status" value="1"/>
</dbReference>
<dbReference type="PANTHER" id="PTHR21225:SF12">
    <property type="entry name" value="PHOSPHO-2-DEHYDRO-3-DEOXYHEPTONATE ALDOLASE, TYROSINE-INHIBITED"/>
    <property type="match status" value="1"/>
</dbReference>
<dbReference type="AlphaFoldDB" id="A0A928V3Q0"/>
<dbReference type="PANTHER" id="PTHR21225">
    <property type="entry name" value="PHOSPHO-2-DEHYDRO-3-DEOXYHEPTONATE ALDOLASE DAHP SYNTHETASE"/>
    <property type="match status" value="1"/>
</dbReference>
<dbReference type="EC" id="2.5.1.54" evidence="8"/>
<dbReference type="GO" id="GO:0005737">
    <property type="term" value="C:cytoplasm"/>
    <property type="evidence" value="ECO:0007669"/>
    <property type="project" value="TreeGrafter"/>
</dbReference>
<reference evidence="10" key="1">
    <citation type="submission" date="2018-07" db="EMBL/GenBank/DDBJ databases">
        <title>Genome assembly of strain Ka43.</title>
        <authorList>
            <person name="Kukolya J."/>
            <person name="Nagy I."/>
            <person name="Horvath B."/>
            <person name="Toth A."/>
        </authorList>
    </citation>
    <scope>NUCLEOTIDE SEQUENCE</scope>
    <source>
        <strain evidence="10">KB43</strain>
    </source>
</reference>
<sequence>MNSVTECSDQPLLATNQRLLDSPAELRRKLPLAAPLQQHIDQQRRDIDGIVSGKDSRLLVVVGPCSVHDPLATLDYAKRLKTLQQQLPHLLLVMRVYIEKPRTSLGWKGLVYDPDRDNSQQLDKGLQVSRELMQAVAQLGLPIATEALNPELAPYFDDLVSWYALGARTTESQTHREMASALPGSIGFKNGTDGSVDIAVNAIKAASQPQYITRINNEGRLVQLQVAGNRSGHLVLRGGSDGPNYHRDAVLAASRALQTAGLNPRVMVDASHANCGKVAERQANVLADVGKQLQQGSPILGVMLESFLVSGQQTLTAEAGTYGQSMTDPCLDWAMTTENLQQLNHQVENARQERVAVPA</sequence>
<feature type="domain" description="DAHP synthetase I/KDSA" evidence="9">
    <location>
        <begin position="44"/>
        <end position="338"/>
    </location>
</feature>
<dbReference type="EMBL" id="PRDL01000001">
    <property type="protein sequence ID" value="MBE8718165.1"/>
    <property type="molecule type" value="Genomic_DNA"/>
</dbReference>
<evidence type="ECO:0000256" key="5">
    <source>
        <dbReference type="ARBA" id="ARBA00022679"/>
    </source>
</evidence>
<evidence type="ECO:0000313" key="10">
    <source>
        <dbReference type="EMBL" id="MBE8718165.1"/>
    </source>
</evidence>
<evidence type="ECO:0000256" key="6">
    <source>
        <dbReference type="ARBA" id="ARBA00023141"/>
    </source>
</evidence>
<dbReference type="Pfam" id="PF00793">
    <property type="entry name" value="DAHP_synth_1"/>
    <property type="match status" value="1"/>
</dbReference>
<keyword evidence="5 8" id="KW-0808">Transferase</keyword>
<dbReference type="GO" id="GO:0008652">
    <property type="term" value="P:amino acid biosynthetic process"/>
    <property type="evidence" value="ECO:0007669"/>
    <property type="project" value="UniProtKB-KW"/>
</dbReference>
<evidence type="ECO:0000256" key="4">
    <source>
        <dbReference type="ARBA" id="ARBA00022605"/>
    </source>
</evidence>
<dbReference type="GO" id="GO:0009073">
    <property type="term" value="P:aromatic amino acid family biosynthetic process"/>
    <property type="evidence" value="ECO:0007669"/>
    <property type="project" value="UniProtKB-KW"/>
</dbReference>
<dbReference type="NCBIfam" id="NF009395">
    <property type="entry name" value="PRK12755.1"/>
    <property type="match status" value="1"/>
</dbReference>
<protein>
    <recommendedName>
        <fullName evidence="8">Phospho-2-dehydro-3-deoxyheptonate aldolase</fullName>
        <ecNumber evidence="8">2.5.1.54</ecNumber>
    </recommendedName>
</protein>
<comment type="similarity">
    <text evidence="3 8">Belongs to the class-I DAHP synthase family.</text>
</comment>
<evidence type="ECO:0000256" key="8">
    <source>
        <dbReference type="PIRNR" id="PIRNR001361"/>
    </source>
</evidence>
<comment type="caution">
    <text evidence="10">The sequence shown here is derived from an EMBL/GenBank/DDBJ whole genome shotgun (WGS) entry which is preliminary data.</text>
</comment>
<evidence type="ECO:0000256" key="1">
    <source>
        <dbReference type="ARBA" id="ARBA00003726"/>
    </source>
</evidence>
<dbReference type="SUPFAM" id="SSF51569">
    <property type="entry name" value="Aldolase"/>
    <property type="match status" value="1"/>
</dbReference>
<keyword evidence="11" id="KW-1185">Reference proteome</keyword>
<evidence type="ECO:0000256" key="3">
    <source>
        <dbReference type="ARBA" id="ARBA00007985"/>
    </source>
</evidence>
<keyword evidence="6 8" id="KW-0057">Aromatic amino acid biosynthesis</keyword>
<keyword evidence="4 8" id="KW-0028">Amino-acid biosynthesis</keyword>
<dbReference type="GO" id="GO:0003849">
    <property type="term" value="F:3-deoxy-7-phosphoheptulonate synthase activity"/>
    <property type="evidence" value="ECO:0007669"/>
    <property type="project" value="UniProtKB-EC"/>
</dbReference>
<dbReference type="Proteomes" id="UP000652567">
    <property type="component" value="Unassembled WGS sequence"/>
</dbReference>
<dbReference type="InterPro" id="IPR013785">
    <property type="entry name" value="Aldolase_TIM"/>
</dbReference>
<name>A0A928V3Q0_9GAMM</name>
<evidence type="ECO:0000313" key="11">
    <source>
        <dbReference type="Proteomes" id="UP000652567"/>
    </source>
</evidence>
<dbReference type="InterPro" id="IPR006219">
    <property type="entry name" value="DAHP_synth_1"/>
</dbReference>
<evidence type="ECO:0000256" key="7">
    <source>
        <dbReference type="ARBA" id="ARBA00047508"/>
    </source>
</evidence>
<comment type="catalytic activity">
    <reaction evidence="7 8">
        <text>D-erythrose 4-phosphate + phosphoenolpyruvate + H2O = 7-phospho-2-dehydro-3-deoxy-D-arabino-heptonate + phosphate</text>
        <dbReference type="Rhea" id="RHEA:14717"/>
        <dbReference type="ChEBI" id="CHEBI:15377"/>
        <dbReference type="ChEBI" id="CHEBI:16897"/>
        <dbReference type="ChEBI" id="CHEBI:43474"/>
        <dbReference type="ChEBI" id="CHEBI:58394"/>
        <dbReference type="ChEBI" id="CHEBI:58702"/>
        <dbReference type="EC" id="2.5.1.54"/>
    </reaction>
</comment>
<dbReference type="PIRSF" id="PIRSF001361">
    <property type="entry name" value="DAHP_synthase"/>
    <property type="match status" value="1"/>
</dbReference>
<dbReference type="Gene3D" id="3.20.20.70">
    <property type="entry name" value="Aldolase class I"/>
    <property type="match status" value="1"/>
</dbReference>
<accession>A0A928V3Q0</accession>
<proteinExistence type="inferred from homology"/>
<comment type="pathway">
    <text evidence="2 8">Metabolic intermediate biosynthesis; chorismate biosynthesis; chorismate from D-erythrose 4-phosphate and phosphoenolpyruvate: step 1/7.</text>
</comment>
<evidence type="ECO:0000259" key="9">
    <source>
        <dbReference type="Pfam" id="PF00793"/>
    </source>
</evidence>